<keyword evidence="1" id="KW-1133">Transmembrane helix</keyword>
<keyword evidence="3" id="KW-1185">Reference proteome</keyword>
<proteinExistence type="predicted"/>
<sequence>MAAGISCHPKGTAFALFFTDGTVLAMGEELQGGEMTAEVKNGLGRFEASRSQRIKTIAATTGAFAVLLQNGSVYAWGDTTVGGELPNPEPSDCSKLIAADVGFAAMTAAGTVYSWGKGVVLPGRLNTAEFQGFAVEMPCLRLPQYGRKKHALLPSPLQVKRKGELAVWGTSTSSAPFCNEGFASSVVRFNERVSVVRFNERAGAAARKRGAQESSPGVWEIVAWGDPEAGAEVPNSLHSVARNGVKSLHSNTAAFLVVGSDNLIGVWGDSSSGGGSIPLEFTHDRPVVSVAELSGSFALIYSSGEVLVYGKGGSSLYSGVSGTTVQEGSVITLEEGTSVVRGIGSTNYFFGAIGTPCVPGQWSACFGSRKRERAIAYEAQNGGSCSTNTIGVETCRGPEAATEDCASLSAAAEPDTDSSSSLPSSISIETIVGIAAAGLGIVLVMGTVIYLWSS</sequence>
<dbReference type="InterPro" id="IPR009091">
    <property type="entry name" value="RCC1/BLIP-II"/>
</dbReference>
<organism evidence="2 3">
    <name type="scientific">Eimeria brunetti</name>
    <dbReference type="NCBI Taxonomy" id="51314"/>
    <lineage>
        <taxon>Eukaryota</taxon>
        <taxon>Sar</taxon>
        <taxon>Alveolata</taxon>
        <taxon>Apicomplexa</taxon>
        <taxon>Conoidasida</taxon>
        <taxon>Coccidia</taxon>
        <taxon>Eucoccidiorida</taxon>
        <taxon>Eimeriorina</taxon>
        <taxon>Eimeriidae</taxon>
        <taxon>Eimeria</taxon>
    </lineage>
</organism>
<evidence type="ECO:0008006" key="4">
    <source>
        <dbReference type="Google" id="ProtNLM"/>
    </source>
</evidence>
<name>U6LEU5_9EIME</name>
<evidence type="ECO:0000313" key="2">
    <source>
        <dbReference type="EMBL" id="CDJ47069.1"/>
    </source>
</evidence>
<feature type="transmembrane region" description="Helical" evidence="1">
    <location>
        <begin position="431"/>
        <end position="452"/>
    </location>
</feature>
<evidence type="ECO:0000256" key="1">
    <source>
        <dbReference type="SAM" id="Phobius"/>
    </source>
</evidence>
<evidence type="ECO:0000313" key="3">
    <source>
        <dbReference type="Proteomes" id="UP000030750"/>
    </source>
</evidence>
<protein>
    <recommendedName>
        <fullName evidence="4">Regulator of chromosome condensation domain-containing protein</fullName>
    </recommendedName>
</protein>
<accession>U6LEU5</accession>
<dbReference type="OrthoDB" id="408734at2759"/>
<dbReference type="VEuPathDB" id="ToxoDB:EBH_0070440"/>
<keyword evidence="1" id="KW-0472">Membrane</keyword>
<reference evidence="2" key="2">
    <citation type="submission" date="2013-10" db="EMBL/GenBank/DDBJ databases">
        <authorList>
            <person name="Aslett M."/>
        </authorList>
    </citation>
    <scope>NUCLEOTIDE SEQUENCE [LARGE SCALE GENOMIC DNA]</scope>
    <source>
        <strain evidence="2">Houghton</strain>
    </source>
</reference>
<dbReference type="AlphaFoldDB" id="U6LEU5"/>
<dbReference type="SUPFAM" id="SSF50985">
    <property type="entry name" value="RCC1/BLIP-II"/>
    <property type="match status" value="1"/>
</dbReference>
<dbReference type="Proteomes" id="UP000030750">
    <property type="component" value="Unassembled WGS sequence"/>
</dbReference>
<keyword evidence="1" id="KW-0812">Transmembrane</keyword>
<gene>
    <name evidence="2" type="ORF">EBH_0070440</name>
</gene>
<dbReference type="Gene3D" id="2.130.10.30">
    <property type="entry name" value="Regulator of chromosome condensation 1/beta-lactamase-inhibitor protein II"/>
    <property type="match status" value="1"/>
</dbReference>
<dbReference type="EMBL" id="HG710593">
    <property type="protein sequence ID" value="CDJ47069.1"/>
    <property type="molecule type" value="Genomic_DNA"/>
</dbReference>
<reference evidence="2" key="1">
    <citation type="submission" date="2013-10" db="EMBL/GenBank/DDBJ databases">
        <title>Genomic analysis of the causative agents of coccidiosis in chickens.</title>
        <authorList>
            <person name="Reid A.J."/>
            <person name="Blake D."/>
            <person name="Billington K."/>
            <person name="Browne H."/>
            <person name="Dunn M."/>
            <person name="Hung S."/>
            <person name="Kawahara F."/>
            <person name="Miranda-Saavedra D."/>
            <person name="Mourier T."/>
            <person name="Nagra H."/>
            <person name="Otto T.D."/>
            <person name="Rawlings N."/>
            <person name="Sanchez A."/>
            <person name="Sanders M."/>
            <person name="Subramaniam C."/>
            <person name="Tay Y."/>
            <person name="Dear P."/>
            <person name="Doerig C."/>
            <person name="Gruber A."/>
            <person name="Parkinson J."/>
            <person name="Shirley M."/>
            <person name="Wan K.L."/>
            <person name="Berriman M."/>
            <person name="Tomley F."/>
            <person name="Pain A."/>
        </authorList>
    </citation>
    <scope>NUCLEOTIDE SEQUENCE [LARGE SCALE GENOMIC DNA]</scope>
    <source>
        <strain evidence="2">Houghton</strain>
    </source>
</reference>